<proteinExistence type="predicted"/>
<dbReference type="EMBL" id="CABVHP010000003">
    <property type="protein sequence ID" value="VVN84274.1"/>
    <property type="molecule type" value="Genomic_DNA"/>
</dbReference>
<organism evidence="2 3">
    <name type="scientific">Pseudomonas fluorescens</name>
    <dbReference type="NCBI Taxonomy" id="294"/>
    <lineage>
        <taxon>Bacteria</taxon>
        <taxon>Pseudomonadati</taxon>
        <taxon>Pseudomonadota</taxon>
        <taxon>Gammaproteobacteria</taxon>
        <taxon>Pseudomonadales</taxon>
        <taxon>Pseudomonadaceae</taxon>
        <taxon>Pseudomonas</taxon>
    </lineage>
</organism>
<keyword evidence="1" id="KW-0472">Membrane</keyword>
<evidence type="ECO:0000313" key="2">
    <source>
        <dbReference type="EMBL" id="VVN84274.1"/>
    </source>
</evidence>
<protein>
    <submittedName>
        <fullName evidence="2">Uncharacterized protein</fullName>
    </submittedName>
</protein>
<gene>
    <name evidence="2" type="ORF">PS704_01346</name>
</gene>
<keyword evidence="1" id="KW-0812">Transmembrane</keyword>
<dbReference type="Proteomes" id="UP000326557">
    <property type="component" value="Unassembled WGS sequence"/>
</dbReference>
<evidence type="ECO:0000313" key="3">
    <source>
        <dbReference type="Proteomes" id="UP000326557"/>
    </source>
</evidence>
<keyword evidence="1" id="KW-1133">Transmembrane helix</keyword>
<reference evidence="2 3" key="1">
    <citation type="submission" date="2019-09" db="EMBL/GenBank/DDBJ databases">
        <authorList>
            <person name="Chandra G."/>
            <person name="Truman W A."/>
        </authorList>
    </citation>
    <scope>NUCLEOTIDE SEQUENCE [LARGE SCALE GENOMIC DNA]</scope>
    <source>
        <strain evidence="2">PS704</strain>
    </source>
</reference>
<dbReference type="RefSeq" id="WP_150637362.1">
    <property type="nucleotide sequence ID" value="NZ_CABVHP010000003.1"/>
</dbReference>
<accession>A0A5E7B688</accession>
<dbReference type="AlphaFoldDB" id="A0A5E7B688"/>
<feature type="transmembrane region" description="Helical" evidence="1">
    <location>
        <begin position="6"/>
        <end position="23"/>
    </location>
</feature>
<feature type="transmembrane region" description="Helical" evidence="1">
    <location>
        <begin position="71"/>
        <end position="92"/>
    </location>
</feature>
<name>A0A5E7B688_PSEFL</name>
<sequence length="93" mass="10185">MQVQWWLTIVVSLLSLVSGGFWIRSATARVLHDDEKTDDVGMKPFAIVDNEGGDALDVLETAKLQSKWNRLAAWFAGGAAIAQAISSFFFSLP</sequence>
<evidence type="ECO:0000256" key="1">
    <source>
        <dbReference type="SAM" id="Phobius"/>
    </source>
</evidence>